<keyword evidence="6 9" id="KW-0804">Transcription</keyword>
<evidence type="ECO:0000256" key="5">
    <source>
        <dbReference type="ARBA" id="ARBA00023159"/>
    </source>
</evidence>
<evidence type="ECO:0000256" key="3">
    <source>
        <dbReference type="ARBA" id="ARBA00019619"/>
    </source>
</evidence>
<feature type="compositionally biased region" description="Basic and acidic residues" evidence="10">
    <location>
        <begin position="318"/>
        <end position="334"/>
    </location>
</feature>
<evidence type="ECO:0000313" key="13">
    <source>
        <dbReference type="Proteomes" id="UP001212152"/>
    </source>
</evidence>
<evidence type="ECO:0000256" key="8">
    <source>
        <dbReference type="ARBA" id="ARBA00032007"/>
    </source>
</evidence>
<dbReference type="EMBL" id="JADGJQ010000037">
    <property type="protein sequence ID" value="KAJ3176876.1"/>
    <property type="molecule type" value="Genomic_DNA"/>
</dbReference>
<dbReference type="PANTHER" id="PTHR12809">
    <property type="entry name" value="MEDIATOR COMPLEX SUBUNIT"/>
    <property type="match status" value="1"/>
</dbReference>
<feature type="region of interest" description="Disordered" evidence="10">
    <location>
        <begin position="287"/>
        <end position="435"/>
    </location>
</feature>
<feature type="compositionally biased region" description="Low complexity" evidence="10">
    <location>
        <begin position="12"/>
        <end position="33"/>
    </location>
</feature>
<evidence type="ECO:0000259" key="11">
    <source>
        <dbReference type="Pfam" id="PF08638"/>
    </source>
</evidence>
<keyword evidence="7 9" id="KW-0539">Nucleus</keyword>
<comment type="subcellular location">
    <subcellularLocation>
        <location evidence="1 9">Nucleus</location>
    </subcellularLocation>
</comment>
<comment type="subunit">
    <text evidence="9">Component of the Mediator complex.</text>
</comment>
<evidence type="ECO:0000313" key="12">
    <source>
        <dbReference type="EMBL" id="KAJ3176876.1"/>
    </source>
</evidence>
<evidence type="ECO:0000256" key="7">
    <source>
        <dbReference type="ARBA" id="ARBA00023242"/>
    </source>
</evidence>
<keyword evidence="4 9" id="KW-0805">Transcription regulation</keyword>
<evidence type="ECO:0000256" key="9">
    <source>
        <dbReference type="RuleBase" id="RU365082"/>
    </source>
</evidence>
<reference evidence="12" key="1">
    <citation type="submission" date="2020-05" db="EMBL/GenBank/DDBJ databases">
        <title>Phylogenomic resolution of chytrid fungi.</title>
        <authorList>
            <person name="Stajich J.E."/>
            <person name="Amses K."/>
            <person name="Simmons R."/>
            <person name="Seto K."/>
            <person name="Myers J."/>
            <person name="Bonds A."/>
            <person name="Quandt C.A."/>
            <person name="Barry K."/>
            <person name="Liu P."/>
            <person name="Grigoriev I."/>
            <person name="Longcore J.E."/>
            <person name="James T.Y."/>
        </authorList>
    </citation>
    <scope>NUCLEOTIDE SEQUENCE</scope>
    <source>
        <strain evidence="12">JEL0379</strain>
    </source>
</reference>
<keyword evidence="5 9" id="KW-0010">Activator</keyword>
<dbReference type="GO" id="GO:0070847">
    <property type="term" value="C:core mediator complex"/>
    <property type="evidence" value="ECO:0007669"/>
    <property type="project" value="TreeGrafter"/>
</dbReference>
<evidence type="ECO:0000256" key="4">
    <source>
        <dbReference type="ARBA" id="ARBA00023015"/>
    </source>
</evidence>
<dbReference type="InterPro" id="IPR013947">
    <property type="entry name" value="Mediator_Med14"/>
</dbReference>
<dbReference type="PANTHER" id="PTHR12809:SF2">
    <property type="entry name" value="MEDIATOR OF RNA POLYMERASE II TRANSCRIPTION SUBUNIT 14"/>
    <property type="match status" value="1"/>
</dbReference>
<dbReference type="InterPro" id="IPR055122">
    <property type="entry name" value="Med14_N"/>
</dbReference>
<comment type="similarity">
    <text evidence="2 9">Belongs to the Mediator complex subunit 14 family.</text>
</comment>
<dbReference type="GO" id="GO:0003712">
    <property type="term" value="F:transcription coregulator activity"/>
    <property type="evidence" value="ECO:0007669"/>
    <property type="project" value="UniProtKB-UniRule"/>
</dbReference>
<comment type="function">
    <text evidence="9">Component of the Mediator complex, a coactivator involved in the regulated transcription of nearly all RNA polymerase II-dependent genes. Mediator functions as a bridge to convey information from gene-specific regulatory proteins to the basal RNA polymerase II transcription machinery. Mediator is recruited to promoters by direct interactions with regulatory proteins and serves as a scaffold for the assembly of a functional preinitiation complex with RNA polymerase II and the general transcription factors.</text>
</comment>
<dbReference type="Proteomes" id="UP001212152">
    <property type="component" value="Unassembled WGS sequence"/>
</dbReference>
<feature type="region of interest" description="Disordered" evidence="10">
    <location>
        <begin position="1"/>
        <end position="36"/>
    </location>
</feature>
<evidence type="ECO:0000256" key="1">
    <source>
        <dbReference type="ARBA" id="ARBA00004123"/>
    </source>
</evidence>
<evidence type="ECO:0000256" key="2">
    <source>
        <dbReference type="ARBA" id="ARBA00007813"/>
    </source>
</evidence>
<protein>
    <recommendedName>
        <fullName evidence="3 9">Mediator of RNA polymerase II transcription subunit 14</fullName>
    </recommendedName>
    <alternativeName>
        <fullName evidence="8 9">Mediator complex subunit 14</fullName>
    </alternativeName>
</protein>
<evidence type="ECO:0000256" key="6">
    <source>
        <dbReference type="ARBA" id="ARBA00023163"/>
    </source>
</evidence>
<dbReference type="GO" id="GO:0006357">
    <property type="term" value="P:regulation of transcription by RNA polymerase II"/>
    <property type="evidence" value="ECO:0007669"/>
    <property type="project" value="InterPro"/>
</dbReference>
<dbReference type="GO" id="GO:0016592">
    <property type="term" value="C:mediator complex"/>
    <property type="evidence" value="ECO:0007669"/>
    <property type="project" value="UniProtKB-UniRule"/>
</dbReference>
<accession>A0AAD5XLM0</accession>
<sequence length="1694" mass="185702">MEGGDDHEAQLVAAADSAGSVPAAPEPIARAAPQAPPTPLPVLLVNDVPLKDLAGRLIRAADFKFQELLKTLPSAAGPDRQRQLLQYAQSQREDFEKLLVLTRFGRKAKDWQQVMNVHGLIDRRTECMARAGHDLRTMVAQLRARIETSAPDVLGALDILSNKTYTQLPRILKDALPAKPPARSETKAILHELDKLIRRRIELEIIPDAMRANMVIGTVSARDRYVVNRFQLALTLVGHDFSLPWRIVELEFFVQSAESYKGLFSGLLGHQKFAILQQAQVLVEQVQKRDPRGPGFTERATANAEQSAPASPVAITPSKKDLPAPSHGEAKRQTLSDGAATETGPGPTRMKPKRRKTGVLSASDGLEGKKPINGKVPKPVTAKEKGKKKGLKKEKVTVATDGPAPPVDVTVATASHTPETSAPDPPPPPKPEPPKLHNPYPILYLYEYLHKLLLRVQLEILTAQAHSLARDRWHKLLKVEEFREIETVRLTYWSHPIPRPDPRTVPAGFKVPNRHCVMELAIKTDPPAKNRAFDRWADRRSKGRGYLKHLSKDLVAANLFGDAVRPRTRFDIRCYSVVPDLAGGRTIEPLVNPETGAPIALALNPSRLDLGALLTNVTDLQARFVLHRLQNLLVGAEPSRGLSAVHLLSRVTGAPAEGVADPPRQATFKWDGQIPVPPKPASTPVPSEAVPLAEDAAGSSSQSFRARDVQLHEWAPSGDSTEAMQCELAVSLHKDVSASAKVDTWTGRVLLTPPGGAIRGSGFVQTPLESVLEQRLNDHPGDAPEIFLYMRYSSFMERISTWCEQLGLKASIVSPLKNGEEIRATGFPIQNKIFVRVAGFKEAWILIAVAGSEDWEAAAGSLGRAGAPSLATTSAAHAGAAEFRIWLVETTFEGQSVRRFGRARREMNREIVRATPIRARDVFALDAAGRYRDARKVDDLMPWRPPEPAAGWDHLDTYTLAAIERMCRLQHAHNRVAAALEALRIQYCYLSPDGNSALYADEVQPADRARLSGTEPRICVPEEELAVAMGKLALANNQDDRDGSVRTAQLPFGNLYVSVERHQLPGHDTGDGSFASADLGVGRPTEVQGIRVQGICPVKLGIAHGLLVQHDVATDRWIYKSAMEAVTFIFDGEGLLDRCSNIMIDELVAIGAIAELAQQVASHRTRLSKIGVAVDPFDLQSLYLTYNHTLRVRVWAVATGQVLADGVGKNGPQHSYCAEMTCIEPRASVGQPASGKPERHQIPPEMVARIQSFWVQNLNETRDLSRAFLVLWHLAPLLRLVNELERKRNTAVVGGENIFVTVKFHSLTHVQLVYGAQHGVELAMLPTGHFAFYDSTLLPGRQRVGGGVAGGGLPGNLHARPQPSDPAAGLGPIPLFNGLIKGIGRAAMGPEFPVGTSAMPVSFGVSFHPAMLDYVVTKMDTHLNNVSLLLWIESEAGKRLPIPQNSHKNTHVDLPNMRATINTDARSVMLKVSATNSWEVGLAPRAPENAVTDELLNILADLVAEKINNLPSGTDLRPFLLFFLDFLTMPTKVVTNLLCIARDERRFANVPEEGVVAEWCFAIPPEAPAYIGPPNAPGTEFDPTLNRISIIFRVTNLQTSRSLLVPLRYNYQTDVIGRWQANNADDFTGVQEMNPFMLETMQRAYLSDTFTGLMAKVMMNYTDEILRISKLATLIRIAVKRCKTAPAGLDWVLG</sequence>
<name>A0AAD5XLM0_9FUNG</name>
<evidence type="ECO:0000256" key="10">
    <source>
        <dbReference type="SAM" id="MobiDB-lite"/>
    </source>
</evidence>
<proteinExistence type="inferred from homology"/>
<keyword evidence="13" id="KW-1185">Reference proteome</keyword>
<comment type="caution">
    <text evidence="12">The sequence shown here is derived from an EMBL/GenBank/DDBJ whole genome shotgun (WGS) entry which is preliminary data.</text>
</comment>
<feature type="domain" description="Mediator complex subunit MED14 N-terminal" evidence="11">
    <location>
        <begin position="48"/>
        <end position="217"/>
    </location>
</feature>
<organism evidence="12 13">
    <name type="scientific">Geranomyces variabilis</name>
    <dbReference type="NCBI Taxonomy" id="109894"/>
    <lineage>
        <taxon>Eukaryota</taxon>
        <taxon>Fungi</taxon>
        <taxon>Fungi incertae sedis</taxon>
        <taxon>Chytridiomycota</taxon>
        <taxon>Chytridiomycota incertae sedis</taxon>
        <taxon>Chytridiomycetes</taxon>
        <taxon>Spizellomycetales</taxon>
        <taxon>Powellomycetaceae</taxon>
        <taxon>Geranomyces</taxon>
    </lineage>
</organism>
<gene>
    <name evidence="12" type="primary">MED14</name>
    <name evidence="12" type="ORF">HDU87_004808</name>
</gene>
<dbReference type="Pfam" id="PF08638">
    <property type="entry name" value="Med14"/>
    <property type="match status" value="1"/>
</dbReference>